<evidence type="ECO:0000256" key="11">
    <source>
        <dbReference type="RuleBase" id="RU364063"/>
    </source>
</evidence>
<dbReference type="InterPro" id="IPR038249">
    <property type="entry name" value="PolIII_tau_V_sf"/>
</dbReference>
<sequence length="636" mass="66518">MSYQVLARKWRPKSFATLVGQEHVVRALTHALATGRLHHAWLFTGTRGVGKTTISRILAKALNCETGVTAEPCGVCEACRAIDADRFPDYVEMDAASNRGVDDMAALLDKAVYAPVQGRYKVYMIDEVHMLTGHAFNAMLKTLEEPPAHVKFILATTDPQKIPVTVLSRCLQFNLKQMPPGHIVDHLGRILEAEDVPFEPGALRHLAKAAAGSMRDALSLLDQAIAHGAGQVGEEQVAHMLGTVGDDHLYAVLDALAAADVPALLAVADGMEARSLSFDAALQTLATLLHRIALAQFAPAAIVDEAERTRVAGYAAGFDAEYLQLAYQIAIHGRDELALAPDEYTGFTMTLLRLHAFRPEQPQALGGPGGGAGGAGRARAMPASAAPASGAPRPAAPATPGTGGSSRQDGPPAAAVPAAAPPRTAEPSGAAPVGQAAGAVLRSAPATEPAARHDVPPWEALPPEAYAADGGSVNVSGSFAAPARAGRRRCPPPGARCGAAGAGRGGCAAGAGRLARTDPGARTQRPGASLAQHCEWVGGDANRLQLRLAADHRHLLDMSRGALDRLQDQLSTVLGRSLKLRIDIGDIAGETPAQRDASERRARHAEAVAALEADPLVRDLIERFDATLVENTVKPL</sequence>
<evidence type="ECO:0000256" key="7">
    <source>
        <dbReference type="ARBA" id="ARBA00022833"/>
    </source>
</evidence>
<dbReference type="InterPro" id="IPR027417">
    <property type="entry name" value="P-loop_NTPase"/>
</dbReference>
<dbReference type="Gene3D" id="3.30.300.150">
    <property type="entry name" value="DNA polymerase III, tau subunit, domain V"/>
    <property type="match status" value="1"/>
</dbReference>
<feature type="compositionally biased region" description="Low complexity" evidence="12">
    <location>
        <begin position="377"/>
        <end position="400"/>
    </location>
</feature>
<keyword evidence="6 11" id="KW-0547">Nucleotide-binding</keyword>
<keyword evidence="15" id="KW-1185">Reference proteome</keyword>
<evidence type="ECO:0000313" key="14">
    <source>
        <dbReference type="EMBL" id="AVR87965.1"/>
    </source>
</evidence>
<dbReference type="FunFam" id="1.10.8.60:FF:000013">
    <property type="entry name" value="DNA polymerase III subunit gamma/tau"/>
    <property type="match status" value="1"/>
</dbReference>
<dbReference type="EC" id="2.7.7.7" evidence="11"/>
<dbReference type="Gene3D" id="1.10.8.60">
    <property type="match status" value="1"/>
</dbReference>
<dbReference type="EMBL" id="CP028339">
    <property type="protein sequence ID" value="AVR87965.1"/>
    <property type="molecule type" value="Genomic_DNA"/>
</dbReference>
<organism evidence="14 15">
    <name type="scientific">Thauera aromatica K172</name>
    <dbReference type="NCBI Taxonomy" id="44139"/>
    <lineage>
        <taxon>Bacteria</taxon>
        <taxon>Pseudomonadati</taxon>
        <taxon>Pseudomonadota</taxon>
        <taxon>Betaproteobacteria</taxon>
        <taxon>Rhodocyclales</taxon>
        <taxon>Zoogloeaceae</taxon>
        <taxon>Thauera</taxon>
    </lineage>
</organism>
<evidence type="ECO:0000256" key="12">
    <source>
        <dbReference type="SAM" id="MobiDB-lite"/>
    </source>
</evidence>
<feature type="domain" description="AAA+ ATPase" evidence="13">
    <location>
        <begin position="37"/>
        <end position="179"/>
    </location>
</feature>
<dbReference type="Gene3D" id="1.20.272.10">
    <property type="match status" value="1"/>
</dbReference>
<keyword evidence="5" id="KW-0479">Metal-binding</keyword>
<keyword evidence="8 11" id="KW-0067">ATP-binding</keyword>
<evidence type="ECO:0000313" key="15">
    <source>
        <dbReference type="Proteomes" id="UP000241885"/>
    </source>
</evidence>
<comment type="function">
    <text evidence="11">DNA polymerase III is a complex, multichain enzyme responsible for most of the replicative synthesis in bacteria. This DNA polymerase also exhibits 3' to 5' exonuclease activity.</text>
</comment>
<feature type="compositionally biased region" description="Low complexity" evidence="12">
    <location>
        <begin position="411"/>
        <end position="440"/>
    </location>
</feature>
<dbReference type="AlphaFoldDB" id="A0A2R4BKV6"/>
<dbReference type="SMART" id="SM00382">
    <property type="entry name" value="AAA"/>
    <property type="match status" value="1"/>
</dbReference>
<keyword evidence="2 11" id="KW-0808">Transferase</keyword>
<evidence type="ECO:0000256" key="5">
    <source>
        <dbReference type="ARBA" id="ARBA00022723"/>
    </source>
</evidence>
<dbReference type="InterPro" id="IPR008921">
    <property type="entry name" value="DNA_pol3_clamp-load_cplx_C"/>
</dbReference>
<dbReference type="Pfam" id="PF22608">
    <property type="entry name" value="DNAX_ATPase_lid"/>
    <property type="match status" value="1"/>
</dbReference>
<dbReference type="InterPro" id="IPR012763">
    <property type="entry name" value="DNA_pol_III_sug/sutau_N"/>
</dbReference>
<evidence type="ECO:0000256" key="8">
    <source>
        <dbReference type="ARBA" id="ARBA00022840"/>
    </source>
</evidence>
<protein>
    <recommendedName>
        <fullName evidence="11">DNA polymerase III subunit gamma/tau</fullName>
        <ecNumber evidence="11">2.7.7.7</ecNumber>
    </recommendedName>
</protein>
<dbReference type="SUPFAM" id="SSF48019">
    <property type="entry name" value="post-AAA+ oligomerization domain-like"/>
    <property type="match status" value="1"/>
</dbReference>
<proteinExistence type="inferred from homology"/>
<dbReference type="GO" id="GO:0009360">
    <property type="term" value="C:DNA polymerase III complex"/>
    <property type="evidence" value="ECO:0007669"/>
    <property type="project" value="InterPro"/>
</dbReference>
<dbReference type="GO" id="GO:0003677">
    <property type="term" value="F:DNA binding"/>
    <property type="evidence" value="ECO:0007669"/>
    <property type="project" value="InterPro"/>
</dbReference>
<keyword evidence="3 11" id="KW-0548">Nucleotidyltransferase</keyword>
<evidence type="ECO:0000259" key="13">
    <source>
        <dbReference type="SMART" id="SM00382"/>
    </source>
</evidence>
<gene>
    <name evidence="11" type="primary">dnaX</name>
    <name evidence="14" type="ORF">Tharo_1026</name>
</gene>
<reference evidence="14 15" key="1">
    <citation type="submission" date="2018-03" db="EMBL/GenBank/DDBJ databases">
        <title>Complete genome sequence of Thauera aromatica, a model organism for studying aromatic compound degradation under denitrifying conditions.</title>
        <authorList>
            <person name="Lo H.-Y."/>
            <person name="Goris T."/>
            <person name="Boll M."/>
            <person name="Mueller J.A."/>
        </authorList>
    </citation>
    <scope>NUCLEOTIDE SEQUENCE [LARGE SCALE GENOMIC DNA]</scope>
    <source>
        <strain evidence="14 15">K172</strain>
    </source>
</reference>
<evidence type="ECO:0000256" key="10">
    <source>
        <dbReference type="ARBA" id="ARBA00049244"/>
    </source>
</evidence>
<dbReference type="NCBIfam" id="TIGR02397">
    <property type="entry name" value="dnaX_nterm"/>
    <property type="match status" value="1"/>
</dbReference>
<feature type="compositionally biased region" description="Gly residues" evidence="12">
    <location>
        <begin position="366"/>
        <end position="376"/>
    </location>
</feature>
<dbReference type="PANTHER" id="PTHR11669:SF0">
    <property type="entry name" value="PROTEIN STICHEL-LIKE 2"/>
    <property type="match status" value="1"/>
</dbReference>
<dbReference type="InterPro" id="IPR003593">
    <property type="entry name" value="AAA+_ATPase"/>
</dbReference>
<keyword evidence="9 11" id="KW-0239">DNA-directed DNA polymerase</keyword>
<evidence type="ECO:0000256" key="4">
    <source>
        <dbReference type="ARBA" id="ARBA00022705"/>
    </source>
</evidence>
<dbReference type="FunFam" id="3.40.50.300:FF:000014">
    <property type="entry name" value="DNA polymerase III subunit gamma/tau"/>
    <property type="match status" value="1"/>
</dbReference>
<evidence type="ECO:0000256" key="2">
    <source>
        <dbReference type="ARBA" id="ARBA00022679"/>
    </source>
</evidence>
<evidence type="ECO:0000256" key="6">
    <source>
        <dbReference type="ARBA" id="ARBA00022741"/>
    </source>
</evidence>
<evidence type="ECO:0000256" key="1">
    <source>
        <dbReference type="ARBA" id="ARBA00006360"/>
    </source>
</evidence>
<dbReference type="Pfam" id="PF12170">
    <property type="entry name" value="DNA_pol3_tau_5"/>
    <property type="match status" value="1"/>
</dbReference>
<feature type="region of interest" description="Disordered" evidence="12">
    <location>
        <begin position="508"/>
        <end position="527"/>
    </location>
</feature>
<dbReference type="Gene3D" id="3.40.50.300">
    <property type="entry name" value="P-loop containing nucleotide triphosphate hydrolases"/>
    <property type="match status" value="1"/>
</dbReference>
<comment type="similarity">
    <text evidence="1 11">Belongs to the DnaX/STICHEL family.</text>
</comment>
<feature type="region of interest" description="Disordered" evidence="12">
    <location>
        <begin position="360"/>
        <end position="470"/>
    </location>
</feature>
<dbReference type="Proteomes" id="UP000241885">
    <property type="component" value="Chromosome"/>
</dbReference>
<dbReference type="CDD" id="cd18137">
    <property type="entry name" value="HLD_clamp_pol_III_gamma_tau"/>
    <property type="match status" value="1"/>
</dbReference>
<dbReference type="OrthoDB" id="9810148at2"/>
<dbReference type="GO" id="GO:0006261">
    <property type="term" value="P:DNA-templated DNA replication"/>
    <property type="evidence" value="ECO:0007669"/>
    <property type="project" value="TreeGrafter"/>
</dbReference>
<name>A0A2R4BKV6_THAAR</name>
<dbReference type="Pfam" id="PF13177">
    <property type="entry name" value="DNA_pol3_delta2"/>
    <property type="match status" value="1"/>
</dbReference>
<accession>A0A2R4BKV6</accession>
<dbReference type="InterPro" id="IPR021029">
    <property type="entry name" value="DNA_pol_III_tau_dom-5"/>
</dbReference>
<dbReference type="InterPro" id="IPR022754">
    <property type="entry name" value="DNA_pol_III_gamma-3"/>
</dbReference>
<keyword evidence="4 11" id="KW-0235">DNA replication</keyword>
<keyword evidence="7" id="KW-0862">Zinc</keyword>
<dbReference type="CDD" id="cd00009">
    <property type="entry name" value="AAA"/>
    <property type="match status" value="1"/>
</dbReference>
<comment type="subunit">
    <text evidence="11">DNA polymerase III contains a core (composed of alpha, epsilon and theta chains) that associates with a tau subunit. This core dimerizes to form the POLIII' complex. PolIII' associates with the gamma complex (composed of gamma, delta, delta', psi and chi chains) and with the beta chain to form the complete DNA polymerase III complex.</text>
</comment>
<dbReference type="GO" id="GO:0046872">
    <property type="term" value="F:metal ion binding"/>
    <property type="evidence" value="ECO:0007669"/>
    <property type="project" value="UniProtKB-KW"/>
</dbReference>
<evidence type="ECO:0000256" key="9">
    <source>
        <dbReference type="ARBA" id="ARBA00022932"/>
    </source>
</evidence>
<comment type="catalytic activity">
    <reaction evidence="10 11">
        <text>DNA(n) + a 2'-deoxyribonucleoside 5'-triphosphate = DNA(n+1) + diphosphate</text>
        <dbReference type="Rhea" id="RHEA:22508"/>
        <dbReference type="Rhea" id="RHEA-COMP:17339"/>
        <dbReference type="Rhea" id="RHEA-COMP:17340"/>
        <dbReference type="ChEBI" id="CHEBI:33019"/>
        <dbReference type="ChEBI" id="CHEBI:61560"/>
        <dbReference type="ChEBI" id="CHEBI:173112"/>
        <dbReference type="EC" id="2.7.7.7"/>
    </reaction>
</comment>
<evidence type="ECO:0000256" key="3">
    <source>
        <dbReference type="ARBA" id="ARBA00022695"/>
    </source>
</evidence>
<dbReference type="PANTHER" id="PTHR11669">
    <property type="entry name" value="REPLICATION FACTOR C / DNA POLYMERASE III GAMMA-TAU SUBUNIT"/>
    <property type="match status" value="1"/>
</dbReference>
<dbReference type="InterPro" id="IPR045085">
    <property type="entry name" value="HLD_clamp_pol_III_gamma_tau"/>
</dbReference>
<feature type="region of interest" description="Disordered" evidence="12">
    <location>
        <begin position="484"/>
        <end position="503"/>
    </location>
</feature>
<dbReference type="GO" id="GO:0005524">
    <property type="term" value="F:ATP binding"/>
    <property type="evidence" value="ECO:0007669"/>
    <property type="project" value="UniProtKB-KW"/>
</dbReference>
<dbReference type="GO" id="GO:0003887">
    <property type="term" value="F:DNA-directed DNA polymerase activity"/>
    <property type="evidence" value="ECO:0007669"/>
    <property type="project" value="UniProtKB-KW"/>
</dbReference>
<dbReference type="InterPro" id="IPR050238">
    <property type="entry name" value="DNA_Rep/Repair_Clamp_Loader"/>
</dbReference>
<dbReference type="SUPFAM" id="SSF52540">
    <property type="entry name" value="P-loop containing nucleoside triphosphate hydrolases"/>
    <property type="match status" value="1"/>
</dbReference>
<dbReference type="Pfam" id="PF12169">
    <property type="entry name" value="DNA_pol3_gamma3"/>
    <property type="match status" value="1"/>
</dbReference>
<dbReference type="KEGG" id="tak:Tharo_1026"/>